<dbReference type="PANTHER" id="PTHR11439:SF491">
    <property type="entry name" value="INTEGRASE CATALYTIC DOMAIN-CONTAINING PROTEIN"/>
    <property type="match status" value="1"/>
</dbReference>
<feature type="compositionally biased region" description="Basic residues" evidence="2">
    <location>
        <begin position="207"/>
        <end position="218"/>
    </location>
</feature>
<dbReference type="AlphaFoldDB" id="A0A438GN18"/>
<evidence type="ECO:0000313" key="5">
    <source>
        <dbReference type="Proteomes" id="UP000288805"/>
    </source>
</evidence>
<keyword evidence="1" id="KW-0863">Zinc-finger</keyword>
<dbReference type="SMART" id="SM00343">
    <property type="entry name" value="ZnF_C2HC"/>
    <property type="match status" value="1"/>
</dbReference>
<evidence type="ECO:0000313" key="4">
    <source>
        <dbReference type="EMBL" id="RVW73599.1"/>
    </source>
</evidence>
<proteinExistence type="predicted"/>
<dbReference type="InterPro" id="IPR025724">
    <property type="entry name" value="GAG-pre-integrase_dom"/>
</dbReference>
<dbReference type="InterPro" id="IPR036875">
    <property type="entry name" value="Znf_CCHC_sf"/>
</dbReference>
<dbReference type="GO" id="GO:0003676">
    <property type="term" value="F:nucleic acid binding"/>
    <property type="evidence" value="ECO:0007669"/>
    <property type="project" value="InterPro"/>
</dbReference>
<comment type="caution">
    <text evidence="4">The sequence shown here is derived from an EMBL/GenBank/DDBJ whole genome shotgun (WGS) entry which is preliminary data.</text>
</comment>
<dbReference type="PROSITE" id="PS50158">
    <property type="entry name" value="ZF_CCHC"/>
    <property type="match status" value="1"/>
</dbReference>
<sequence>MGSIKSEIERFIGKNDFNVWRMRMKAILFQQGVKDPLKDESELPVTMTAKEKSDIDEKAYHLIILALGDKALRKFSEETTAKGVWNKLEQLYMQNSLSNRLYLKERLYGFKMQEDRSIADNLDDFAKIVLEMSNIGIKVDDEDKAVLVLKSLPGLHSNFKETMKYGRKTLTLEEVQSALRSKELELKKKGSNGEGLSIRGRSDKRNNKGKASSRSKSCGKKKCYHCQKEGHFKRDCLERKSKQNEASKETSKEEGNAAMVSVGYDSAEADKINGLFILHGEILNDSANVPVSTVSENTKLWHLRLGHISQRGLHEIVKQGLLGNDKIKDLEFCEHCIYGKSSRVKFSHAIHRTKETLDYVHSDSWGPAPVISHGGNRVRCMLSNAQLPKEFWAEAVYTAAYSVNRCPSSAIGMWTSGSVNFLRMTEKFSLTKKMEKSRIRDGARRSIRPPQRFGYNDMVAYSLSIGEELSCAEPKNYLEAISCKDSPKWMTAMQEEFESLLKNGTWQLVDKPKGCKVVGCKWVFKKKLGIPHVEPERFKATLVAKAYTQREGMDFNEIFSPMVKHTSIRVLLALVSLWNLELKQMDVNRAFLHGELEEEIFMQQPKGFIVKGKENQVCLLKRSLYGLKQSPRQWYKRFDKFMTSVGYSRSKFDNCVYMRKLTNGSYVYLLLYVDDMLLASKSITEIAHLKTQLQSEFEMKDLGCAKKILGIEPYRDRSTGILTISQRDYIERVLKIFNMDAAKAVDTPIGAQFKLSYDLSPKTEEEMQDMSNVAYANDIESIMDHWEALKWILRYLKGTTDFGLIYQKKQTTIGLVEGYVDSDYAKDLDERRSITVEYVAAAEATKEALWLKGLVSELGMNQKSVTVFCDSQSALCLTKNQGFHERTKHIDVRFHFIRDIAEQGLVNVSKISTKDNPADMLTKPISKVKFKQCLNLINVGVV</sequence>
<dbReference type="Pfam" id="PF07727">
    <property type="entry name" value="RVT_2"/>
    <property type="match status" value="1"/>
</dbReference>
<dbReference type="SUPFAM" id="SSF56672">
    <property type="entry name" value="DNA/RNA polymerases"/>
    <property type="match status" value="1"/>
</dbReference>
<dbReference type="Pfam" id="PF13976">
    <property type="entry name" value="gag_pre-integrs"/>
    <property type="match status" value="1"/>
</dbReference>
<organism evidence="4 5">
    <name type="scientific">Vitis vinifera</name>
    <name type="common">Grape</name>
    <dbReference type="NCBI Taxonomy" id="29760"/>
    <lineage>
        <taxon>Eukaryota</taxon>
        <taxon>Viridiplantae</taxon>
        <taxon>Streptophyta</taxon>
        <taxon>Embryophyta</taxon>
        <taxon>Tracheophyta</taxon>
        <taxon>Spermatophyta</taxon>
        <taxon>Magnoliopsida</taxon>
        <taxon>eudicotyledons</taxon>
        <taxon>Gunneridae</taxon>
        <taxon>Pentapetalae</taxon>
        <taxon>rosids</taxon>
        <taxon>Vitales</taxon>
        <taxon>Vitaceae</taxon>
        <taxon>Viteae</taxon>
        <taxon>Vitis</taxon>
    </lineage>
</organism>
<dbReference type="GO" id="GO:0008270">
    <property type="term" value="F:zinc ion binding"/>
    <property type="evidence" value="ECO:0007669"/>
    <property type="project" value="UniProtKB-KW"/>
</dbReference>
<feature type="domain" description="CCHC-type" evidence="3">
    <location>
        <begin position="222"/>
        <end position="236"/>
    </location>
</feature>
<dbReference type="Gene3D" id="4.10.60.10">
    <property type="entry name" value="Zinc finger, CCHC-type"/>
    <property type="match status" value="1"/>
</dbReference>
<dbReference type="CDD" id="cd09272">
    <property type="entry name" value="RNase_HI_RT_Ty1"/>
    <property type="match status" value="1"/>
</dbReference>
<keyword evidence="1" id="KW-0479">Metal-binding</keyword>
<keyword evidence="1" id="KW-0862">Zinc</keyword>
<accession>A0A438GN18</accession>
<dbReference type="InterPro" id="IPR043502">
    <property type="entry name" value="DNA/RNA_pol_sf"/>
</dbReference>
<dbReference type="Pfam" id="PF14223">
    <property type="entry name" value="Retrotran_gag_2"/>
    <property type="match status" value="1"/>
</dbReference>
<dbReference type="InterPro" id="IPR013103">
    <property type="entry name" value="RVT_2"/>
</dbReference>
<name>A0A438GN18_VITVI</name>
<dbReference type="Pfam" id="PF00098">
    <property type="entry name" value="zf-CCHC"/>
    <property type="match status" value="1"/>
</dbReference>
<reference evidence="4 5" key="1">
    <citation type="journal article" date="2018" name="PLoS Genet.">
        <title>Population sequencing reveals clonal diversity and ancestral inbreeding in the grapevine cultivar Chardonnay.</title>
        <authorList>
            <person name="Roach M.J."/>
            <person name="Johnson D.L."/>
            <person name="Bohlmann J."/>
            <person name="van Vuuren H.J."/>
            <person name="Jones S.J."/>
            <person name="Pretorius I.S."/>
            <person name="Schmidt S.A."/>
            <person name="Borneman A.R."/>
        </authorList>
    </citation>
    <scope>NUCLEOTIDE SEQUENCE [LARGE SCALE GENOMIC DNA]</scope>
    <source>
        <strain evidence="5">cv. Chardonnay</strain>
        <tissue evidence="4">Leaf</tissue>
    </source>
</reference>
<dbReference type="EMBL" id="QGNW01000387">
    <property type="protein sequence ID" value="RVW73599.1"/>
    <property type="molecule type" value="Genomic_DNA"/>
</dbReference>
<dbReference type="PANTHER" id="PTHR11439">
    <property type="entry name" value="GAG-POL-RELATED RETROTRANSPOSON"/>
    <property type="match status" value="1"/>
</dbReference>
<evidence type="ECO:0000256" key="2">
    <source>
        <dbReference type="SAM" id="MobiDB-lite"/>
    </source>
</evidence>
<feature type="region of interest" description="Disordered" evidence="2">
    <location>
        <begin position="183"/>
        <end position="218"/>
    </location>
</feature>
<protein>
    <submittedName>
        <fullName evidence="4">Retrovirus-related Pol polyprotein from transposon TNT 1-94</fullName>
    </submittedName>
</protein>
<evidence type="ECO:0000259" key="3">
    <source>
        <dbReference type="PROSITE" id="PS50158"/>
    </source>
</evidence>
<dbReference type="SUPFAM" id="SSF57756">
    <property type="entry name" value="Retrovirus zinc finger-like domains"/>
    <property type="match status" value="1"/>
</dbReference>
<gene>
    <name evidence="4" type="primary">POLX_920</name>
    <name evidence="4" type="ORF">CK203_056971</name>
</gene>
<evidence type="ECO:0000256" key="1">
    <source>
        <dbReference type="PROSITE-ProRule" id="PRU00047"/>
    </source>
</evidence>
<dbReference type="Proteomes" id="UP000288805">
    <property type="component" value="Unassembled WGS sequence"/>
</dbReference>
<dbReference type="InterPro" id="IPR001878">
    <property type="entry name" value="Znf_CCHC"/>
</dbReference>